<dbReference type="HAMAP" id="MF_00161">
    <property type="entry name" value="LspA"/>
    <property type="match status" value="1"/>
</dbReference>
<dbReference type="EMBL" id="BAABGL010000008">
    <property type="protein sequence ID" value="GAA4389856.1"/>
    <property type="molecule type" value="Genomic_DNA"/>
</dbReference>
<comment type="catalytic activity">
    <reaction evidence="9">
        <text>Release of signal peptides from bacterial membrane prolipoproteins. Hydrolyzes -Xaa-Yaa-Zaa-|-(S,diacylglyceryl)Cys-, in which Xaa is hydrophobic (preferably Leu), and Yaa (Ala or Ser) and Zaa (Gly or Ala) have small, neutral side chains.</text>
        <dbReference type="EC" id="3.4.23.36"/>
    </reaction>
</comment>
<sequence length="182" mass="18852">MSTAPPTGRRGLLVGTLFAIAAAVIVLDQVTKQIAIATLEGRPSIPVIGELAGFTFYRNPGAAFGMGANSTWIFAVIAIIVLVGILFASRRLGSRAWSCGLGLLLGGLTGNLLDRLFRPPGFFHGAVVDFIDLSLFICNIADIAISAAAVVIVLTTLRGIGLDGTLDTASGPAADDQTKEQV</sequence>
<name>A0ABP8JFD3_9MICO</name>
<feature type="transmembrane region" description="Helical" evidence="9">
    <location>
        <begin position="12"/>
        <end position="30"/>
    </location>
</feature>
<evidence type="ECO:0000256" key="7">
    <source>
        <dbReference type="ARBA" id="ARBA00022989"/>
    </source>
</evidence>
<dbReference type="EC" id="3.4.23.36" evidence="9"/>
<dbReference type="InterPro" id="IPR001872">
    <property type="entry name" value="Peptidase_A8"/>
</dbReference>
<accession>A0ABP8JFD3</accession>
<dbReference type="PANTHER" id="PTHR33695">
    <property type="entry name" value="LIPOPROTEIN SIGNAL PEPTIDASE"/>
    <property type="match status" value="1"/>
</dbReference>
<keyword evidence="2 9" id="KW-1003">Cell membrane</keyword>
<keyword evidence="3 9" id="KW-0645">Protease</keyword>
<keyword evidence="7 9" id="KW-1133">Transmembrane helix</keyword>
<evidence type="ECO:0000256" key="5">
    <source>
        <dbReference type="ARBA" id="ARBA00022750"/>
    </source>
</evidence>
<comment type="similarity">
    <text evidence="1 9 10">Belongs to the peptidase A8 family.</text>
</comment>
<feature type="active site" evidence="9">
    <location>
        <position position="142"/>
    </location>
</feature>
<comment type="function">
    <text evidence="9">This protein specifically catalyzes the removal of signal peptides from prolipoproteins.</text>
</comment>
<evidence type="ECO:0000256" key="10">
    <source>
        <dbReference type="RuleBase" id="RU004181"/>
    </source>
</evidence>
<dbReference type="Proteomes" id="UP001500642">
    <property type="component" value="Unassembled WGS sequence"/>
</dbReference>
<evidence type="ECO:0000313" key="12">
    <source>
        <dbReference type="Proteomes" id="UP001500642"/>
    </source>
</evidence>
<gene>
    <name evidence="9 11" type="primary">lspA</name>
    <name evidence="11" type="ORF">GCM10023167_15900</name>
</gene>
<feature type="transmembrane region" description="Helical" evidence="9">
    <location>
        <begin position="96"/>
        <end position="113"/>
    </location>
</feature>
<proteinExistence type="inferred from homology"/>
<keyword evidence="8 9" id="KW-0472">Membrane</keyword>
<dbReference type="PRINTS" id="PR00781">
    <property type="entry name" value="LIPOSIGPTASE"/>
</dbReference>
<protein>
    <recommendedName>
        <fullName evidence="9">Lipoprotein signal peptidase</fullName>
        <ecNumber evidence="9">3.4.23.36</ecNumber>
    </recommendedName>
    <alternativeName>
        <fullName evidence="9">Prolipoprotein signal peptidase</fullName>
    </alternativeName>
    <alternativeName>
        <fullName evidence="9">Signal peptidase II</fullName>
        <shortName evidence="9">SPase II</shortName>
    </alternativeName>
</protein>
<feature type="active site" evidence="9">
    <location>
        <position position="129"/>
    </location>
</feature>
<keyword evidence="12" id="KW-1185">Reference proteome</keyword>
<evidence type="ECO:0000256" key="8">
    <source>
        <dbReference type="ARBA" id="ARBA00023136"/>
    </source>
</evidence>
<evidence type="ECO:0000313" key="11">
    <source>
        <dbReference type="EMBL" id="GAA4389856.1"/>
    </source>
</evidence>
<feature type="transmembrane region" description="Helical" evidence="9">
    <location>
        <begin position="71"/>
        <end position="89"/>
    </location>
</feature>
<keyword evidence="4 9" id="KW-0812">Transmembrane</keyword>
<organism evidence="11 12">
    <name type="scientific">Brevibacterium pityocampae</name>
    <dbReference type="NCBI Taxonomy" id="506594"/>
    <lineage>
        <taxon>Bacteria</taxon>
        <taxon>Bacillati</taxon>
        <taxon>Actinomycetota</taxon>
        <taxon>Actinomycetes</taxon>
        <taxon>Micrococcales</taxon>
        <taxon>Brevibacteriaceae</taxon>
        <taxon>Brevibacterium</taxon>
    </lineage>
</organism>
<comment type="caution">
    <text evidence="11">The sequence shown here is derived from an EMBL/GenBank/DDBJ whole genome shotgun (WGS) entry which is preliminary data.</text>
</comment>
<evidence type="ECO:0000256" key="1">
    <source>
        <dbReference type="ARBA" id="ARBA00006139"/>
    </source>
</evidence>
<keyword evidence="6 9" id="KW-0378">Hydrolase</keyword>
<evidence type="ECO:0000256" key="6">
    <source>
        <dbReference type="ARBA" id="ARBA00022801"/>
    </source>
</evidence>
<evidence type="ECO:0000256" key="9">
    <source>
        <dbReference type="HAMAP-Rule" id="MF_00161"/>
    </source>
</evidence>
<keyword evidence="5 9" id="KW-0064">Aspartyl protease</keyword>
<evidence type="ECO:0000256" key="2">
    <source>
        <dbReference type="ARBA" id="ARBA00022475"/>
    </source>
</evidence>
<dbReference type="PANTHER" id="PTHR33695:SF1">
    <property type="entry name" value="LIPOPROTEIN SIGNAL PEPTIDASE"/>
    <property type="match status" value="1"/>
</dbReference>
<reference evidence="12" key="1">
    <citation type="journal article" date="2019" name="Int. J. Syst. Evol. Microbiol.">
        <title>The Global Catalogue of Microorganisms (GCM) 10K type strain sequencing project: providing services to taxonomists for standard genome sequencing and annotation.</title>
        <authorList>
            <consortium name="The Broad Institute Genomics Platform"/>
            <consortium name="The Broad Institute Genome Sequencing Center for Infectious Disease"/>
            <person name="Wu L."/>
            <person name="Ma J."/>
        </authorList>
    </citation>
    <scope>NUCLEOTIDE SEQUENCE [LARGE SCALE GENOMIC DNA]</scope>
    <source>
        <strain evidence="12">JCM 17808</strain>
    </source>
</reference>
<comment type="subcellular location">
    <subcellularLocation>
        <location evidence="9">Cell membrane</location>
        <topology evidence="9">Multi-pass membrane protein</topology>
    </subcellularLocation>
</comment>
<evidence type="ECO:0000256" key="4">
    <source>
        <dbReference type="ARBA" id="ARBA00022692"/>
    </source>
</evidence>
<dbReference type="RefSeq" id="WP_137319947.1">
    <property type="nucleotide sequence ID" value="NZ_BAABGL010000008.1"/>
</dbReference>
<evidence type="ECO:0000256" key="3">
    <source>
        <dbReference type="ARBA" id="ARBA00022670"/>
    </source>
</evidence>
<dbReference type="Pfam" id="PF01252">
    <property type="entry name" value="Peptidase_A8"/>
    <property type="match status" value="1"/>
</dbReference>
<feature type="transmembrane region" description="Helical" evidence="9">
    <location>
        <begin position="133"/>
        <end position="154"/>
    </location>
</feature>
<comment type="pathway">
    <text evidence="9">Protein modification; lipoprotein biosynthesis (signal peptide cleavage).</text>
</comment>